<dbReference type="RefSeq" id="WP_045551887.1">
    <property type="nucleotide sequence ID" value="NZ_JZDQ02000002.1"/>
</dbReference>
<dbReference type="EMBL" id="JZDQ02000002">
    <property type="protein sequence ID" value="OIJ28637.1"/>
    <property type="molecule type" value="Genomic_DNA"/>
</dbReference>
<evidence type="ECO:0000259" key="6">
    <source>
        <dbReference type="PROSITE" id="PS50043"/>
    </source>
</evidence>
<dbReference type="PANTHER" id="PTHR44688:SF16">
    <property type="entry name" value="DNA-BINDING TRANSCRIPTIONAL ACTIVATOR DEVR_DOSR"/>
    <property type="match status" value="1"/>
</dbReference>
<dbReference type="GO" id="GO:0003677">
    <property type="term" value="F:DNA binding"/>
    <property type="evidence" value="ECO:0007669"/>
    <property type="project" value="UniProtKB-KW"/>
</dbReference>
<dbReference type="SUPFAM" id="SSF46894">
    <property type="entry name" value="C-terminal effector domain of the bipartite response regulators"/>
    <property type="match status" value="1"/>
</dbReference>
<dbReference type="InterPro" id="IPR001789">
    <property type="entry name" value="Sig_transdc_resp-reg_receiver"/>
</dbReference>
<dbReference type="STRING" id="1844.UG56_001570"/>
<evidence type="ECO:0000256" key="3">
    <source>
        <dbReference type="ARBA" id="ARBA00023125"/>
    </source>
</evidence>
<dbReference type="OrthoDB" id="9808843at2"/>
<gene>
    <name evidence="8" type="ORF">UG56_001570</name>
</gene>
<proteinExistence type="predicted"/>
<dbReference type="GO" id="GO:0000160">
    <property type="term" value="P:phosphorelay signal transduction system"/>
    <property type="evidence" value="ECO:0007669"/>
    <property type="project" value="InterPro"/>
</dbReference>
<dbReference type="PROSITE" id="PS50043">
    <property type="entry name" value="HTH_LUXR_2"/>
    <property type="match status" value="1"/>
</dbReference>
<name>A0A1J4NAY0_9ACTN</name>
<dbReference type="CDD" id="cd06170">
    <property type="entry name" value="LuxR_C_like"/>
    <property type="match status" value="1"/>
</dbReference>
<reference evidence="8" key="1">
    <citation type="submission" date="2016-10" db="EMBL/GenBank/DDBJ databases">
        <title>Draft Genome Sequence of Nocardioides luteus Strain BAFB, an Alkane-Degrading Bacterium Isolated from JP-7 Polluted Soil.</title>
        <authorList>
            <person name="Brown L."/>
            <person name="Ruiz O.N."/>
            <person name="Gunasekera T."/>
        </authorList>
    </citation>
    <scope>NUCLEOTIDE SEQUENCE [LARGE SCALE GENOMIC DNA]</scope>
    <source>
        <strain evidence="8">BAFB</strain>
    </source>
</reference>
<evidence type="ECO:0000256" key="4">
    <source>
        <dbReference type="ARBA" id="ARBA00023163"/>
    </source>
</evidence>
<accession>A0A1J4NAY0</accession>
<dbReference type="SMART" id="SM00421">
    <property type="entry name" value="HTH_LUXR"/>
    <property type="match status" value="1"/>
</dbReference>
<organism evidence="8 9">
    <name type="scientific">Nocardioides luteus</name>
    <dbReference type="NCBI Taxonomy" id="1844"/>
    <lineage>
        <taxon>Bacteria</taxon>
        <taxon>Bacillati</taxon>
        <taxon>Actinomycetota</taxon>
        <taxon>Actinomycetes</taxon>
        <taxon>Propionibacteriales</taxon>
        <taxon>Nocardioidaceae</taxon>
        <taxon>Nocardioides</taxon>
    </lineage>
</organism>
<feature type="domain" description="HTH luxR-type" evidence="6">
    <location>
        <begin position="149"/>
        <end position="214"/>
    </location>
</feature>
<evidence type="ECO:0000256" key="5">
    <source>
        <dbReference type="PROSITE-ProRule" id="PRU00169"/>
    </source>
</evidence>
<feature type="modified residue" description="4-aspartylphosphate" evidence="5">
    <location>
        <position position="68"/>
    </location>
</feature>
<dbReference type="Gene3D" id="1.10.10.10">
    <property type="entry name" value="Winged helix-like DNA-binding domain superfamily/Winged helix DNA-binding domain"/>
    <property type="match status" value="1"/>
</dbReference>
<dbReference type="InterPro" id="IPR000792">
    <property type="entry name" value="Tscrpt_reg_LuxR_C"/>
</dbReference>
<dbReference type="CDD" id="cd17537">
    <property type="entry name" value="REC_FixJ"/>
    <property type="match status" value="1"/>
</dbReference>
<dbReference type="Pfam" id="PF00072">
    <property type="entry name" value="Response_reg"/>
    <property type="match status" value="1"/>
</dbReference>
<protein>
    <submittedName>
        <fullName evidence="8">DNA-binding response regulator</fullName>
    </submittedName>
</protein>
<dbReference type="AlphaFoldDB" id="A0A1J4NAY0"/>
<sequence length="217" mass="24163">MSITELPRPDTAAVARTPVVHIVDDDHDLRQSLVFLLETVGIEALTYPDATTFLDEYDPTEPAVLIVDVRMPGVSGFQLQEKLRQQHYPAPVIFCSAHGDVPMSVRAMQHGAVDFLEKPYDSQQMLDVVQEQLLEASKRFAADAVRRDVQARVDQLTPRELEVLRLVIDGLPSQHIARELGTSVKTVDVHRARIKAKTGSDSLGTLVRDVLLHQVDV</sequence>
<evidence type="ECO:0000259" key="7">
    <source>
        <dbReference type="PROSITE" id="PS50110"/>
    </source>
</evidence>
<dbReference type="InterPro" id="IPR016032">
    <property type="entry name" value="Sig_transdc_resp-reg_C-effctor"/>
</dbReference>
<dbReference type="Pfam" id="PF00196">
    <property type="entry name" value="GerE"/>
    <property type="match status" value="1"/>
</dbReference>
<feature type="domain" description="Response regulatory" evidence="7">
    <location>
        <begin position="19"/>
        <end position="133"/>
    </location>
</feature>
<comment type="caution">
    <text evidence="8">The sequence shown here is derived from an EMBL/GenBank/DDBJ whole genome shotgun (WGS) entry which is preliminary data.</text>
</comment>
<dbReference type="SUPFAM" id="SSF52172">
    <property type="entry name" value="CheY-like"/>
    <property type="match status" value="1"/>
</dbReference>
<keyword evidence="4" id="KW-0804">Transcription</keyword>
<dbReference type="FunFam" id="3.40.50.2300:FF:000018">
    <property type="entry name" value="DNA-binding transcriptional regulator NtrC"/>
    <property type="match status" value="1"/>
</dbReference>
<dbReference type="GO" id="GO:0006355">
    <property type="term" value="P:regulation of DNA-templated transcription"/>
    <property type="evidence" value="ECO:0007669"/>
    <property type="project" value="InterPro"/>
</dbReference>
<dbReference type="InterPro" id="IPR036388">
    <property type="entry name" value="WH-like_DNA-bd_sf"/>
</dbReference>
<dbReference type="Proteomes" id="UP000033772">
    <property type="component" value="Unassembled WGS sequence"/>
</dbReference>
<keyword evidence="3 8" id="KW-0238">DNA-binding</keyword>
<evidence type="ECO:0000313" key="8">
    <source>
        <dbReference type="EMBL" id="OIJ28637.1"/>
    </source>
</evidence>
<keyword evidence="2" id="KW-0805">Transcription regulation</keyword>
<dbReference type="SMART" id="SM00448">
    <property type="entry name" value="REC"/>
    <property type="match status" value="1"/>
</dbReference>
<dbReference type="Gene3D" id="3.40.50.2300">
    <property type="match status" value="1"/>
</dbReference>
<dbReference type="InterPro" id="IPR011006">
    <property type="entry name" value="CheY-like_superfamily"/>
</dbReference>
<dbReference type="PANTHER" id="PTHR44688">
    <property type="entry name" value="DNA-BINDING TRANSCRIPTIONAL ACTIVATOR DEVR_DOSR"/>
    <property type="match status" value="1"/>
</dbReference>
<evidence type="ECO:0000256" key="1">
    <source>
        <dbReference type="ARBA" id="ARBA00022553"/>
    </source>
</evidence>
<keyword evidence="1 5" id="KW-0597">Phosphoprotein</keyword>
<dbReference type="PROSITE" id="PS50110">
    <property type="entry name" value="RESPONSE_REGULATORY"/>
    <property type="match status" value="1"/>
</dbReference>
<evidence type="ECO:0000256" key="2">
    <source>
        <dbReference type="ARBA" id="ARBA00023015"/>
    </source>
</evidence>
<evidence type="ECO:0000313" key="9">
    <source>
        <dbReference type="Proteomes" id="UP000033772"/>
    </source>
</evidence>
<dbReference type="PRINTS" id="PR00038">
    <property type="entry name" value="HTHLUXR"/>
</dbReference>
<keyword evidence="9" id="KW-1185">Reference proteome</keyword>